<organism evidence="2 3">
    <name type="scientific">Streptomyces virginiae</name>
    <name type="common">Streptomyces cinnamonensis</name>
    <dbReference type="NCBI Taxonomy" id="1961"/>
    <lineage>
        <taxon>Bacteria</taxon>
        <taxon>Bacillati</taxon>
        <taxon>Actinomycetota</taxon>
        <taxon>Actinomycetes</taxon>
        <taxon>Kitasatosporales</taxon>
        <taxon>Streptomycetaceae</taxon>
        <taxon>Streptomyces</taxon>
    </lineage>
</organism>
<dbReference type="Pfam" id="PF12697">
    <property type="entry name" value="Abhydrolase_6"/>
    <property type="match status" value="1"/>
</dbReference>
<dbReference type="PANTHER" id="PTHR37017:SF11">
    <property type="entry name" value="ESTERASE_LIPASE_THIOESTERASE DOMAIN-CONTAINING PROTEIN"/>
    <property type="match status" value="1"/>
</dbReference>
<dbReference type="RefSeq" id="WP_328959860.1">
    <property type="nucleotide sequence ID" value="NZ_CP108090.1"/>
</dbReference>
<dbReference type="InterPro" id="IPR052897">
    <property type="entry name" value="Sec-Metab_Biosynth_Hydrolase"/>
</dbReference>
<proteinExistence type="predicted"/>
<dbReference type="InterPro" id="IPR000073">
    <property type="entry name" value="AB_hydrolase_1"/>
</dbReference>
<evidence type="ECO:0000259" key="1">
    <source>
        <dbReference type="Pfam" id="PF12697"/>
    </source>
</evidence>
<dbReference type="InterPro" id="IPR029058">
    <property type="entry name" value="AB_hydrolase_fold"/>
</dbReference>
<accession>A0ABZ1T5G9</accession>
<dbReference type="GO" id="GO:0016787">
    <property type="term" value="F:hydrolase activity"/>
    <property type="evidence" value="ECO:0007669"/>
    <property type="project" value="UniProtKB-KW"/>
</dbReference>
<dbReference type="PANTHER" id="PTHR37017">
    <property type="entry name" value="AB HYDROLASE-1 DOMAIN-CONTAINING PROTEIN-RELATED"/>
    <property type="match status" value="1"/>
</dbReference>
<sequence length="235" mass="24660">MAAVVLVHGLYHRPEHFADVADRLRTTGAEVAVPELHRGSLLADTAAVQAAVDALREPAVVLGHSYGGSVITGVRGAGHLVYLAAFVPDAGESAAGLGGASARLRDAIRPEPDGSTSLRPDRAAAVLYGDCPAPLAARAVGLLRAQAPGCGRGVPERHSWQDTPSTYVVCAQDRAIDPGVQRRMAARCTDVREWRTGHSPFVGRPRLVVGLLQELLATTSPRRGPLPGTPWSPQS</sequence>
<reference evidence="2" key="1">
    <citation type="submission" date="2022-10" db="EMBL/GenBank/DDBJ databases">
        <title>The complete genomes of actinobacterial strains from the NBC collection.</title>
        <authorList>
            <person name="Joergensen T.S."/>
            <person name="Alvarez Arevalo M."/>
            <person name="Sterndorff E.B."/>
            <person name="Faurdal D."/>
            <person name="Vuksanovic O."/>
            <person name="Mourched A.-S."/>
            <person name="Charusanti P."/>
            <person name="Shaw S."/>
            <person name="Blin K."/>
            <person name="Weber T."/>
        </authorList>
    </citation>
    <scope>NUCLEOTIDE SEQUENCE</scope>
    <source>
        <strain evidence="2">NBC_00248</strain>
    </source>
</reference>
<protein>
    <submittedName>
        <fullName evidence="2">Alpha/beta hydrolase</fullName>
    </submittedName>
</protein>
<evidence type="ECO:0000313" key="2">
    <source>
        <dbReference type="EMBL" id="WUQ10298.1"/>
    </source>
</evidence>
<gene>
    <name evidence="2" type="ORF">OG517_01975</name>
</gene>
<keyword evidence="2" id="KW-0378">Hydrolase</keyword>
<name>A0ABZ1T5G9_STRVG</name>
<dbReference type="EMBL" id="CP108090">
    <property type="protein sequence ID" value="WUQ10298.1"/>
    <property type="molecule type" value="Genomic_DNA"/>
</dbReference>
<dbReference type="SUPFAM" id="SSF53474">
    <property type="entry name" value="alpha/beta-Hydrolases"/>
    <property type="match status" value="1"/>
</dbReference>
<evidence type="ECO:0000313" key="3">
    <source>
        <dbReference type="Proteomes" id="UP001432039"/>
    </source>
</evidence>
<feature type="domain" description="AB hydrolase-1" evidence="1">
    <location>
        <begin position="4"/>
        <end position="209"/>
    </location>
</feature>
<dbReference type="Proteomes" id="UP001432039">
    <property type="component" value="Chromosome"/>
</dbReference>
<keyword evidence="3" id="KW-1185">Reference proteome</keyword>
<dbReference type="Gene3D" id="3.40.50.1820">
    <property type="entry name" value="alpha/beta hydrolase"/>
    <property type="match status" value="1"/>
</dbReference>